<reference evidence="1" key="1">
    <citation type="submission" date="2018-02" db="EMBL/GenBank/DDBJ databases">
        <title>Rhizophora mucronata_Transcriptome.</title>
        <authorList>
            <person name="Meera S.P."/>
            <person name="Sreeshan A."/>
            <person name="Augustine A."/>
        </authorList>
    </citation>
    <scope>NUCLEOTIDE SEQUENCE</scope>
    <source>
        <tissue evidence="1">Leaf</tissue>
    </source>
</reference>
<name>A0A2P2QFN0_RHIMU</name>
<protein>
    <submittedName>
        <fullName evidence="1">Uncharacterized protein</fullName>
    </submittedName>
</protein>
<dbReference type="EMBL" id="GGEC01085366">
    <property type="protein sequence ID" value="MBX65850.1"/>
    <property type="molecule type" value="Transcribed_RNA"/>
</dbReference>
<dbReference type="AlphaFoldDB" id="A0A2P2QFN0"/>
<organism evidence="1">
    <name type="scientific">Rhizophora mucronata</name>
    <name type="common">Asiatic mangrove</name>
    <dbReference type="NCBI Taxonomy" id="61149"/>
    <lineage>
        <taxon>Eukaryota</taxon>
        <taxon>Viridiplantae</taxon>
        <taxon>Streptophyta</taxon>
        <taxon>Embryophyta</taxon>
        <taxon>Tracheophyta</taxon>
        <taxon>Spermatophyta</taxon>
        <taxon>Magnoliopsida</taxon>
        <taxon>eudicotyledons</taxon>
        <taxon>Gunneridae</taxon>
        <taxon>Pentapetalae</taxon>
        <taxon>rosids</taxon>
        <taxon>fabids</taxon>
        <taxon>Malpighiales</taxon>
        <taxon>Rhizophoraceae</taxon>
        <taxon>Rhizophora</taxon>
    </lineage>
</organism>
<accession>A0A2P2QFN0</accession>
<sequence length="39" mass="4380">MSRGSWFTSCNAFRRPLFGGTWCWRNKGLAASTWGGAVR</sequence>
<evidence type="ECO:0000313" key="1">
    <source>
        <dbReference type="EMBL" id="MBX65850.1"/>
    </source>
</evidence>
<proteinExistence type="predicted"/>